<dbReference type="GO" id="GO:0004315">
    <property type="term" value="F:3-oxoacyl-[acyl-carrier-protein] synthase activity"/>
    <property type="evidence" value="ECO:0007669"/>
    <property type="project" value="InterPro"/>
</dbReference>
<evidence type="ECO:0000256" key="2">
    <source>
        <dbReference type="ARBA" id="ARBA00022679"/>
    </source>
</evidence>
<evidence type="ECO:0000256" key="1">
    <source>
        <dbReference type="ARBA" id="ARBA00008467"/>
    </source>
</evidence>
<dbReference type="NCBIfam" id="NF005589">
    <property type="entry name" value="PRK07314.1"/>
    <property type="match status" value="1"/>
</dbReference>
<feature type="domain" description="Ketosynthase family 3 (KS3)" evidence="3">
    <location>
        <begin position="1"/>
        <end position="400"/>
    </location>
</feature>
<dbReference type="Pfam" id="PF00109">
    <property type="entry name" value="ketoacyl-synt"/>
    <property type="match status" value="1"/>
</dbReference>
<protein>
    <submittedName>
        <fullName evidence="4">Unannotated protein</fullName>
    </submittedName>
</protein>
<evidence type="ECO:0000259" key="3">
    <source>
        <dbReference type="PROSITE" id="PS52004"/>
    </source>
</evidence>
<dbReference type="InterPro" id="IPR016039">
    <property type="entry name" value="Thiolase-like"/>
</dbReference>
<evidence type="ECO:0000313" key="4">
    <source>
        <dbReference type="EMBL" id="CAB4920546.1"/>
    </source>
</evidence>
<name>A0A6J7HQC7_9ZZZZ</name>
<dbReference type="PANTHER" id="PTHR11712">
    <property type="entry name" value="POLYKETIDE SYNTHASE-RELATED"/>
    <property type="match status" value="1"/>
</dbReference>
<dbReference type="PROSITE" id="PS52004">
    <property type="entry name" value="KS3_2"/>
    <property type="match status" value="1"/>
</dbReference>
<dbReference type="InterPro" id="IPR018201">
    <property type="entry name" value="Ketoacyl_synth_AS"/>
</dbReference>
<dbReference type="FunFam" id="3.40.47.10:FF:000029">
    <property type="entry name" value="3-oxoacyl-[acyl-carrier-protein] synthase 1"/>
    <property type="match status" value="1"/>
</dbReference>
<dbReference type="SMART" id="SM00825">
    <property type="entry name" value="PKS_KS"/>
    <property type="match status" value="1"/>
</dbReference>
<dbReference type="GO" id="GO:0006633">
    <property type="term" value="P:fatty acid biosynthetic process"/>
    <property type="evidence" value="ECO:0007669"/>
    <property type="project" value="InterPro"/>
</dbReference>
<dbReference type="PANTHER" id="PTHR11712:SF336">
    <property type="entry name" value="3-OXOACYL-[ACYL-CARRIER-PROTEIN] SYNTHASE, MITOCHONDRIAL"/>
    <property type="match status" value="1"/>
</dbReference>
<gene>
    <name evidence="4" type="ORF">UFOPK3674_00523</name>
</gene>
<sequence>MREVVVTGLGAITPLGVGASTLHERWTAGVCAIVDGLGPCTEFNPTDFLTVKEARRADRFTQVAIAAADEALAQAGLSGSDDRGIPADRIGSIIGTGIGGLETLETNHAALLEKGQAGVSPLSIPLLMGNAAAAAVALRHQLLGPCFGVMSACAAGANAIGVAVQSIRAGEVDVVVTGGAEATLIPLAKACFGALDATSTSGFSRPFDARRDGFVMGEGAGVLVLEAAESAAARGATVLARIPGYATTCDAHHITAPDPVGAGAARAISAALKNAGLTVDDIDYINAHGTSTELNDRAETFAIKTVFGERAYDIPVSSLKSSIGHLLGAAGGVEAVATVFALRDRIAPPTLNLEVPDPELDLDYVPGTARSFDVPDGRPARALSNSFGFGGHNVVLVLEAA</sequence>
<dbReference type="InterPro" id="IPR014030">
    <property type="entry name" value="Ketoacyl_synth_N"/>
</dbReference>
<dbReference type="EMBL" id="CAFBMX010000002">
    <property type="protein sequence ID" value="CAB4920546.1"/>
    <property type="molecule type" value="Genomic_DNA"/>
</dbReference>
<accession>A0A6J7HQC7</accession>
<dbReference type="InterPro" id="IPR020841">
    <property type="entry name" value="PKS_Beta-ketoAc_synthase_dom"/>
</dbReference>
<dbReference type="AlphaFoldDB" id="A0A6J7HQC7"/>
<dbReference type="Gene3D" id="3.40.47.10">
    <property type="match status" value="1"/>
</dbReference>
<proteinExistence type="inferred from homology"/>
<dbReference type="CDD" id="cd00834">
    <property type="entry name" value="KAS_I_II"/>
    <property type="match status" value="1"/>
</dbReference>
<keyword evidence="2" id="KW-0808">Transferase</keyword>
<reference evidence="4" key="1">
    <citation type="submission" date="2020-05" db="EMBL/GenBank/DDBJ databases">
        <authorList>
            <person name="Chiriac C."/>
            <person name="Salcher M."/>
            <person name="Ghai R."/>
            <person name="Kavagutti S V."/>
        </authorList>
    </citation>
    <scope>NUCLEOTIDE SEQUENCE</scope>
</reference>
<organism evidence="4">
    <name type="scientific">freshwater metagenome</name>
    <dbReference type="NCBI Taxonomy" id="449393"/>
    <lineage>
        <taxon>unclassified sequences</taxon>
        <taxon>metagenomes</taxon>
        <taxon>ecological metagenomes</taxon>
    </lineage>
</organism>
<comment type="similarity">
    <text evidence="1">Belongs to the thiolase-like superfamily. Beta-ketoacyl-ACP synthases family.</text>
</comment>
<dbReference type="InterPro" id="IPR014031">
    <property type="entry name" value="Ketoacyl_synth_C"/>
</dbReference>
<dbReference type="SUPFAM" id="SSF53901">
    <property type="entry name" value="Thiolase-like"/>
    <property type="match status" value="2"/>
</dbReference>
<dbReference type="InterPro" id="IPR000794">
    <property type="entry name" value="Beta-ketoacyl_synthase"/>
</dbReference>
<dbReference type="Pfam" id="PF02801">
    <property type="entry name" value="Ketoacyl-synt_C"/>
    <property type="match status" value="1"/>
</dbReference>
<dbReference type="PROSITE" id="PS00606">
    <property type="entry name" value="KS3_1"/>
    <property type="match status" value="1"/>
</dbReference>